<name>A0A410JVB0_9BACT</name>
<feature type="region of interest" description="Disordered" evidence="1">
    <location>
        <begin position="156"/>
        <end position="185"/>
    </location>
</feature>
<accession>A0A410JVB0</accession>
<dbReference type="RefSeq" id="WP_128465255.1">
    <property type="nucleotide sequence ID" value="NZ_CP035108.1"/>
</dbReference>
<dbReference type="Proteomes" id="UP000287502">
    <property type="component" value="Chromosome"/>
</dbReference>
<evidence type="ECO:0000256" key="1">
    <source>
        <dbReference type="SAM" id="MobiDB-lite"/>
    </source>
</evidence>
<reference evidence="2 3" key="1">
    <citation type="submission" date="2019-01" db="EMBL/GenBank/DDBJ databases">
        <title>Geovibrio thiophilus DSM 11263, complete genome.</title>
        <authorList>
            <person name="Spring S."/>
            <person name="Bunk B."/>
            <person name="Sproer C."/>
        </authorList>
    </citation>
    <scope>NUCLEOTIDE SEQUENCE [LARGE SCALE GENOMIC DNA]</scope>
    <source>
        <strain evidence="2 3">DSM 11263</strain>
    </source>
</reference>
<evidence type="ECO:0000313" key="3">
    <source>
        <dbReference type="Proteomes" id="UP000287502"/>
    </source>
</evidence>
<protein>
    <recommendedName>
        <fullName evidence="4">Tetratricopeptide repeat protein</fullName>
    </recommendedName>
</protein>
<sequence length="463" mass="51565">MALLLTVSCAARPQMSAPVEPFSETFYAGKDLNFRDLEKLQTINSNAPLEQSAAAGLIMGRHYIRKAQYDKGLKFLERSYRETYLSRYMRFSGMLWLFDAYLKTGKEDKALEFYTMISNRKDEEPFPSVIKTYCSTEGIKAGDDPFADCVDSRLKPAPSGKKAGEPAAESVKPEAGEPDPAPAPVIISEEPKADKVFLVGGSHAEFMQAAIAAVAYKRASFKLEMGDGIGFNSAKVDPFHRTVQVDGNTYRFDISKDDIVAETTGYAVLEKAVTVIAVSNEYAVQAEIAASELKALNIPVHVMNFEKGNFQNEMKSISAKYKQDTRYTVVIFSSEIKLIKVVPLVRYSVKNPEKVKLLIGTDSFGKRYLNDDYVGYFRRAMIFTPAYLAGNANASEFRRIYIDQYGEEPTLSAYMANDMIAFLKGEPVSTFATDVKYMDNGKAVRSVKGFRIVSAEKIEMLGR</sequence>
<keyword evidence="3" id="KW-1185">Reference proteome</keyword>
<evidence type="ECO:0008006" key="4">
    <source>
        <dbReference type="Google" id="ProtNLM"/>
    </source>
</evidence>
<evidence type="ECO:0000313" key="2">
    <source>
        <dbReference type="EMBL" id="QAR31968.1"/>
    </source>
</evidence>
<gene>
    <name evidence="2" type="ORF">EP073_00685</name>
</gene>
<dbReference type="KEGG" id="gtl:EP073_00685"/>
<proteinExistence type="predicted"/>
<dbReference type="AlphaFoldDB" id="A0A410JVB0"/>
<organism evidence="2 3">
    <name type="scientific">Geovibrio thiophilus</name>
    <dbReference type="NCBI Taxonomy" id="139438"/>
    <lineage>
        <taxon>Bacteria</taxon>
        <taxon>Pseudomonadati</taxon>
        <taxon>Deferribacterota</taxon>
        <taxon>Deferribacteres</taxon>
        <taxon>Deferribacterales</taxon>
        <taxon>Geovibrionaceae</taxon>
        <taxon>Geovibrio</taxon>
    </lineage>
</organism>
<dbReference type="EMBL" id="CP035108">
    <property type="protein sequence ID" value="QAR31968.1"/>
    <property type="molecule type" value="Genomic_DNA"/>
</dbReference>
<dbReference type="OrthoDB" id="9816365at2"/>